<keyword evidence="1" id="KW-0472">Membrane</keyword>
<feature type="transmembrane region" description="Helical" evidence="1">
    <location>
        <begin position="6"/>
        <end position="22"/>
    </location>
</feature>
<dbReference type="EMBL" id="QKKU01000033">
    <property type="protein sequence ID" value="RBM70009.1"/>
    <property type="molecule type" value="Genomic_DNA"/>
</dbReference>
<dbReference type="RefSeq" id="WP_085605023.1">
    <property type="nucleotide sequence ID" value="NZ_CAWQMY010000096.1"/>
</dbReference>
<organism evidence="2 3">
    <name type="scientific">Vibrio paracholerae</name>
    <dbReference type="NCBI Taxonomy" id="650003"/>
    <lineage>
        <taxon>Bacteria</taxon>
        <taxon>Pseudomonadati</taxon>
        <taxon>Pseudomonadota</taxon>
        <taxon>Gammaproteobacteria</taxon>
        <taxon>Vibrionales</taxon>
        <taxon>Vibrionaceae</taxon>
        <taxon>Vibrio</taxon>
    </lineage>
</organism>
<proteinExistence type="predicted"/>
<keyword evidence="1" id="KW-0812">Transmembrane</keyword>
<comment type="caution">
    <text evidence="2">The sequence shown here is derived from an EMBL/GenBank/DDBJ whole genome shotgun (WGS) entry which is preliminary data.</text>
</comment>
<dbReference type="Proteomes" id="UP000252199">
    <property type="component" value="Unassembled WGS sequence"/>
</dbReference>
<accession>A0ABD7FXD4</accession>
<gene>
    <name evidence="2" type="ORF">DLR72_05420</name>
</gene>
<dbReference type="AlphaFoldDB" id="A0ABD7FXD4"/>
<name>A0ABD7FXD4_9VIBR</name>
<feature type="transmembrane region" description="Helical" evidence="1">
    <location>
        <begin position="156"/>
        <end position="177"/>
    </location>
</feature>
<evidence type="ECO:0000256" key="1">
    <source>
        <dbReference type="SAM" id="Phobius"/>
    </source>
</evidence>
<feature type="transmembrane region" description="Helical" evidence="1">
    <location>
        <begin position="127"/>
        <end position="150"/>
    </location>
</feature>
<keyword evidence="1" id="KW-1133">Transmembrane helix</keyword>
<sequence>MITEILKFIALCIPVLGAIRFFRDLDEYKVKKNKDRYEIYKRLKELVDDSLTKNYPEILVLISCMTSRKLSPSEIEWFVKQPGAFHYIGDYGVGGCKYLRLDIDNNKFLFTDKVDSLKKRIAERFKVFGFVFFILCILLLLLSVLLTISSDSSLKMVYYFASLLIIIFALIAVASSFRSLDKAWELNDVTVGNYS</sequence>
<protein>
    <submittedName>
        <fullName evidence="2">Uncharacterized protein</fullName>
    </submittedName>
</protein>
<evidence type="ECO:0000313" key="3">
    <source>
        <dbReference type="Proteomes" id="UP000252199"/>
    </source>
</evidence>
<evidence type="ECO:0000313" key="2">
    <source>
        <dbReference type="EMBL" id="RBM70009.1"/>
    </source>
</evidence>
<reference evidence="2 3" key="1">
    <citation type="submission" date="2018-06" db="EMBL/GenBank/DDBJ databases">
        <title>Draft genome sequences of nine Vibrio sp. clinical isolates from across the United States representing the closest known relative of Vibrio cholerae.</title>
        <authorList>
            <person name="Islam M.T."/>
            <person name="Liang K."/>
            <person name="Im M.S."/>
            <person name="Winkjer J."/>
            <person name="Busby S."/>
            <person name="Batra D."/>
            <person name="Rowe L."/>
            <person name="Tarr C.L."/>
            <person name="Boucher Y."/>
        </authorList>
    </citation>
    <scope>NUCLEOTIDE SEQUENCE [LARGE SCALE GENOMIC DNA]</scope>
    <source>
        <strain evidence="2 3">2017V-1110</strain>
    </source>
</reference>